<evidence type="ECO:0000313" key="3">
    <source>
        <dbReference type="EMBL" id="MCJ2177021.1"/>
    </source>
</evidence>
<dbReference type="RefSeq" id="WP_243989715.1">
    <property type="nucleotide sequence ID" value="NZ_JALHLE010000001.1"/>
</dbReference>
<evidence type="ECO:0000313" key="4">
    <source>
        <dbReference type="Proteomes" id="UP001162880"/>
    </source>
</evidence>
<keyword evidence="2" id="KW-1133">Transmembrane helix</keyword>
<protein>
    <submittedName>
        <fullName evidence="3">Uncharacterized protein</fullName>
    </submittedName>
</protein>
<keyword evidence="4" id="KW-1185">Reference proteome</keyword>
<feature type="transmembrane region" description="Helical" evidence="2">
    <location>
        <begin position="6"/>
        <end position="24"/>
    </location>
</feature>
<comment type="caution">
    <text evidence="3">The sequence shown here is derived from an EMBL/GenBank/DDBJ whole genome shotgun (WGS) entry which is preliminary data.</text>
</comment>
<evidence type="ECO:0000256" key="2">
    <source>
        <dbReference type="SAM" id="Phobius"/>
    </source>
</evidence>
<gene>
    <name evidence="3" type="ORF">MTR64_00435</name>
</gene>
<sequence>MSVIPPVLFGLAAIFAVSLIVGSLKRSLTGIRLIRPQLRDQPMEVVVTSSTLNLRLPAAFVTGTRRSPKHHRRGLGPKPITHRPHHYPRPAAPAI</sequence>
<accession>A0ABT0AW80</accession>
<reference evidence="3" key="1">
    <citation type="submission" date="2022-03" db="EMBL/GenBank/DDBJ databases">
        <title>Identification of a novel bacterium isolated from mangrove sediments.</title>
        <authorList>
            <person name="Pan X."/>
        </authorList>
    </citation>
    <scope>NUCLEOTIDE SEQUENCE</scope>
    <source>
        <strain evidence="3">B2580</strain>
    </source>
</reference>
<organism evidence="3 4">
    <name type="scientific">Novosphingobium album</name>
    <name type="common">ex Hu et al. 2023</name>
    <dbReference type="NCBI Taxonomy" id="2930093"/>
    <lineage>
        <taxon>Bacteria</taxon>
        <taxon>Pseudomonadati</taxon>
        <taxon>Pseudomonadota</taxon>
        <taxon>Alphaproteobacteria</taxon>
        <taxon>Sphingomonadales</taxon>
        <taxon>Sphingomonadaceae</taxon>
        <taxon>Novosphingobium</taxon>
    </lineage>
</organism>
<feature type="compositionally biased region" description="Basic residues" evidence="1">
    <location>
        <begin position="66"/>
        <end position="88"/>
    </location>
</feature>
<keyword evidence="2" id="KW-0472">Membrane</keyword>
<proteinExistence type="predicted"/>
<evidence type="ECO:0000256" key="1">
    <source>
        <dbReference type="SAM" id="MobiDB-lite"/>
    </source>
</evidence>
<name>A0ABT0AW80_9SPHN</name>
<dbReference type="Proteomes" id="UP001162880">
    <property type="component" value="Unassembled WGS sequence"/>
</dbReference>
<keyword evidence="2" id="KW-0812">Transmembrane</keyword>
<dbReference type="EMBL" id="JALHLE010000001">
    <property type="protein sequence ID" value="MCJ2177021.1"/>
    <property type="molecule type" value="Genomic_DNA"/>
</dbReference>
<feature type="region of interest" description="Disordered" evidence="1">
    <location>
        <begin position="63"/>
        <end position="95"/>
    </location>
</feature>